<proteinExistence type="inferred from homology"/>
<evidence type="ECO:0000256" key="4">
    <source>
        <dbReference type="ARBA" id="ARBA00022806"/>
    </source>
</evidence>
<evidence type="ECO:0000256" key="1">
    <source>
        <dbReference type="ARBA" id="ARBA00007913"/>
    </source>
</evidence>
<dbReference type="InterPro" id="IPR047187">
    <property type="entry name" value="SF1_C_Upf1"/>
</dbReference>
<dbReference type="InterPro" id="IPR027417">
    <property type="entry name" value="P-loop_NTPase"/>
</dbReference>
<reference evidence="7 8" key="1">
    <citation type="journal article" date="2019" name="Nat. Ecol. Evol.">
        <title>Megaphylogeny resolves global patterns of mushroom evolution.</title>
        <authorList>
            <person name="Varga T."/>
            <person name="Krizsan K."/>
            <person name="Foldi C."/>
            <person name="Dima B."/>
            <person name="Sanchez-Garcia M."/>
            <person name="Sanchez-Ramirez S."/>
            <person name="Szollosi G.J."/>
            <person name="Szarkandi J.G."/>
            <person name="Papp V."/>
            <person name="Albert L."/>
            <person name="Andreopoulos W."/>
            <person name="Angelini C."/>
            <person name="Antonin V."/>
            <person name="Barry K.W."/>
            <person name="Bougher N.L."/>
            <person name="Buchanan P."/>
            <person name="Buyck B."/>
            <person name="Bense V."/>
            <person name="Catcheside P."/>
            <person name="Chovatia M."/>
            <person name="Cooper J."/>
            <person name="Damon W."/>
            <person name="Desjardin D."/>
            <person name="Finy P."/>
            <person name="Geml J."/>
            <person name="Haridas S."/>
            <person name="Hughes K."/>
            <person name="Justo A."/>
            <person name="Karasinski D."/>
            <person name="Kautmanova I."/>
            <person name="Kiss B."/>
            <person name="Kocsube S."/>
            <person name="Kotiranta H."/>
            <person name="LaButti K.M."/>
            <person name="Lechner B.E."/>
            <person name="Liimatainen K."/>
            <person name="Lipzen A."/>
            <person name="Lukacs Z."/>
            <person name="Mihaltcheva S."/>
            <person name="Morgado L.N."/>
            <person name="Niskanen T."/>
            <person name="Noordeloos M.E."/>
            <person name="Ohm R.A."/>
            <person name="Ortiz-Santana B."/>
            <person name="Ovrebo C."/>
            <person name="Racz N."/>
            <person name="Riley R."/>
            <person name="Savchenko A."/>
            <person name="Shiryaev A."/>
            <person name="Soop K."/>
            <person name="Spirin V."/>
            <person name="Szebenyi C."/>
            <person name="Tomsovsky M."/>
            <person name="Tulloss R.E."/>
            <person name="Uehling J."/>
            <person name="Grigoriev I.V."/>
            <person name="Vagvolgyi C."/>
            <person name="Papp T."/>
            <person name="Martin F.M."/>
            <person name="Miettinen O."/>
            <person name="Hibbett D.S."/>
            <person name="Nagy L.G."/>
        </authorList>
    </citation>
    <scope>NUCLEOTIDE SEQUENCE [LARGE SCALE GENOMIC DNA]</scope>
    <source>
        <strain evidence="7 8">FP101781</strain>
    </source>
</reference>
<comment type="caution">
    <text evidence="7">The sequence shown here is derived from an EMBL/GenBank/DDBJ whole genome shotgun (WGS) entry which is preliminary data.</text>
</comment>
<protein>
    <recommendedName>
        <fullName evidence="6">DNA2/NAM7 helicase-like C-terminal domain-containing protein</fullName>
    </recommendedName>
</protein>
<dbReference type="GO" id="GO:0005694">
    <property type="term" value="C:chromosome"/>
    <property type="evidence" value="ECO:0007669"/>
    <property type="project" value="UniProtKB-ARBA"/>
</dbReference>
<organism evidence="7 8">
    <name type="scientific">Coprinellus micaceus</name>
    <name type="common">Glistening ink-cap mushroom</name>
    <name type="synonym">Coprinus micaceus</name>
    <dbReference type="NCBI Taxonomy" id="71717"/>
    <lineage>
        <taxon>Eukaryota</taxon>
        <taxon>Fungi</taxon>
        <taxon>Dikarya</taxon>
        <taxon>Basidiomycota</taxon>
        <taxon>Agaricomycotina</taxon>
        <taxon>Agaricomycetes</taxon>
        <taxon>Agaricomycetidae</taxon>
        <taxon>Agaricales</taxon>
        <taxon>Agaricineae</taxon>
        <taxon>Psathyrellaceae</taxon>
        <taxon>Coprinellus</taxon>
    </lineage>
</organism>
<evidence type="ECO:0000313" key="7">
    <source>
        <dbReference type="EMBL" id="TEB29836.1"/>
    </source>
</evidence>
<evidence type="ECO:0000256" key="2">
    <source>
        <dbReference type="ARBA" id="ARBA00022741"/>
    </source>
</evidence>
<gene>
    <name evidence="7" type="ORF">FA13DRAFT_597655</name>
</gene>
<dbReference type="PANTHER" id="PTHR10887:SF495">
    <property type="entry name" value="HELICASE SENATAXIN ISOFORM X1-RELATED"/>
    <property type="match status" value="1"/>
</dbReference>
<evidence type="ECO:0000259" key="6">
    <source>
        <dbReference type="Pfam" id="PF13087"/>
    </source>
</evidence>
<feature type="domain" description="DNA2/NAM7 helicase-like C-terminal" evidence="6">
    <location>
        <begin position="22"/>
        <end position="219"/>
    </location>
</feature>
<dbReference type="FunFam" id="3.40.50.300:FF:000326">
    <property type="entry name" value="P-loop containing nucleoside triphosphate hydrolase"/>
    <property type="match status" value="1"/>
</dbReference>
<accession>A0A4Y7T6M5</accession>
<evidence type="ECO:0000256" key="3">
    <source>
        <dbReference type="ARBA" id="ARBA00022801"/>
    </source>
</evidence>
<sequence>MVGDHVQLRPMVRKLGMALEGDVSLLERLYAQEGDISGLKKTMLDIQYRSPEALNAFPSTEFYQGRLRTSPRNEAKLEVLKGLPFPWPELNGSIVPTVFIDCPDEEDFGGRSKTNEGQVRVVLKVVELLKPSSPDPEAAPPSITILSPYRGQIQKIKGRVPSSIPVATVDSFQGRESDIIIFSTVRANADGEIGFLEDHRRLNVMWTRARIALVIVGHAATLTQGSELWKRALGACRKPSNASLFDPPPQEETGATV</sequence>
<dbReference type="STRING" id="71717.A0A4Y7T6M5"/>
<dbReference type="AlphaFoldDB" id="A0A4Y7T6M5"/>
<dbReference type="InterPro" id="IPR041679">
    <property type="entry name" value="DNA2/NAM7-like_C"/>
</dbReference>
<keyword evidence="5" id="KW-0067">ATP-binding</keyword>
<evidence type="ECO:0000313" key="8">
    <source>
        <dbReference type="Proteomes" id="UP000298030"/>
    </source>
</evidence>
<keyword evidence="2" id="KW-0547">Nucleotide-binding</keyword>
<dbReference type="GO" id="GO:0005524">
    <property type="term" value="F:ATP binding"/>
    <property type="evidence" value="ECO:0007669"/>
    <property type="project" value="UniProtKB-KW"/>
</dbReference>
<keyword evidence="3" id="KW-0378">Hydrolase</keyword>
<name>A0A4Y7T6M5_COPMI</name>
<dbReference type="Proteomes" id="UP000298030">
    <property type="component" value="Unassembled WGS sequence"/>
</dbReference>
<dbReference type="PANTHER" id="PTHR10887">
    <property type="entry name" value="DNA2/NAM7 HELICASE FAMILY"/>
    <property type="match status" value="1"/>
</dbReference>
<keyword evidence="8" id="KW-1185">Reference proteome</keyword>
<keyword evidence="4" id="KW-0347">Helicase</keyword>
<dbReference type="Pfam" id="PF13087">
    <property type="entry name" value="AAA_12"/>
    <property type="match status" value="1"/>
</dbReference>
<dbReference type="InterPro" id="IPR045055">
    <property type="entry name" value="DNA2/NAM7-like"/>
</dbReference>
<dbReference type="Gene3D" id="3.40.50.300">
    <property type="entry name" value="P-loop containing nucleotide triphosphate hydrolases"/>
    <property type="match status" value="1"/>
</dbReference>
<dbReference type="OrthoDB" id="6513042at2759"/>
<dbReference type="CDD" id="cd18808">
    <property type="entry name" value="SF1_C_Upf1"/>
    <property type="match status" value="1"/>
</dbReference>
<comment type="similarity">
    <text evidence="1">Belongs to the DNA2/NAM7 helicase family.</text>
</comment>
<dbReference type="EMBL" id="QPFP01000025">
    <property type="protein sequence ID" value="TEB29836.1"/>
    <property type="molecule type" value="Genomic_DNA"/>
</dbReference>
<evidence type="ECO:0000256" key="5">
    <source>
        <dbReference type="ARBA" id="ARBA00022840"/>
    </source>
</evidence>
<dbReference type="GO" id="GO:0016787">
    <property type="term" value="F:hydrolase activity"/>
    <property type="evidence" value="ECO:0007669"/>
    <property type="project" value="UniProtKB-KW"/>
</dbReference>
<dbReference type="GO" id="GO:0004386">
    <property type="term" value="F:helicase activity"/>
    <property type="evidence" value="ECO:0007669"/>
    <property type="project" value="UniProtKB-KW"/>
</dbReference>
<dbReference type="SUPFAM" id="SSF52540">
    <property type="entry name" value="P-loop containing nucleoside triphosphate hydrolases"/>
    <property type="match status" value="1"/>
</dbReference>